<gene>
    <name evidence="1" type="ORF">SUH3_20495</name>
</gene>
<dbReference type="InterPro" id="IPR011049">
    <property type="entry name" value="Serralysin-like_metalloprot_C"/>
</dbReference>
<keyword evidence="2" id="KW-1185">Reference proteome</keyword>
<comment type="caution">
    <text evidence="1">The sequence shown here is derived from an EMBL/GenBank/DDBJ whole genome shotgun (WGS) entry which is preliminary data.</text>
</comment>
<dbReference type="PROSITE" id="PS00330">
    <property type="entry name" value="HEMOLYSIN_CALCIUM"/>
    <property type="match status" value="1"/>
</dbReference>
<evidence type="ECO:0000313" key="1">
    <source>
        <dbReference type="EMBL" id="KEJ93607.1"/>
    </source>
</evidence>
<sequence length="289" mass="29486">MALRLFTSDLIGSGVQITANTDDLIIVAEDVIVSSSNTNTINSDGTANSVNVVIAGDLYAYGNGVYLGTDGTTGQHNVTVQATGSIVAYDFTGIIIHGDDSIAVNYGQITTHRSVGMVLSEAEFGTLINYGTINANDTGIFSNGFLLLDDVVNAHLENHGSMNSNSTTAAAISVEASGAVYTLNTGLVGGRFAAYRSINSATDTVDNSGVFQGNVLLGAGDDAYTAFDGGIVLGVIDGGLGNDTLTGGSNADFMDGGDDNDRLFGRGGDDDLRGGLGSDFMSGGMGDDQ</sequence>
<protein>
    <recommendedName>
        <fullName evidence="3">Leukotoxin</fullName>
    </recommendedName>
</protein>
<organism evidence="1 2">
    <name type="scientific">Pseudosulfitobacter pseudonitzschiae</name>
    <dbReference type="NCBI Taxonomy" id="1402135"/>
    <lineage>
        <taxon>Bacteria</taxon>
        <taxon>Pseudomonadati</taxon>
        <taxon>Pseudomonadota</taxon>
        <taxon>Alphaproteobacteria</taxon>
        <taxon>Rhodobacterales</taxon>
        <taxon>Roseobacteraceae</taxon>
        <taxon>Pseudosulfitobacter</taxon>
    </lineage>
</organism>
<name>A0A073J7B8_9RHOB</name>
<dbReference type="AlphaFoldDB" id="A0A073J7B8"/>
<dbReference type="InterPro" id="IPR018511">
    <property type="entry name" value="Hemolysin-typ_Ca-bd_CS"/>
</dbReference>
<accession>A0A073J7B8</accession>
<dbReference type="Proteomes" id="UP000027746">
    <property type="component" value="Unassembled WGS sequence"/>
</dbReference>
<proteinExistence type="predicted"/>
<reference evidence="1 2" key="1">
    <citation type="submission" date="2014-01" db="EMBL/GenBank/DDBJ databases">
        <title>Sulfitobacter sp. H3 (MCCC 1A00686) Genome Sequencing.</title>
        <authorList>
            <person name="Lai Q."/>
            <person name="Hong Z."/>
        </authorList>
    </citation>
    <scope>NUCLEOTIDE SEQUENCE [LARGE SCALE GENOMIC DNA]</scope>
    <source>
        <strain evidence="1 2">H3</strain>
    </source>
</reference>
<evidence type="ECO:0008006" key="3">
    <source>
        <dbReference type="Google" id="ProtNLM"/>
    </source>
</evidence>
<dbReference type="Gene3D" id="2.150.10.10">
    <property type="entry name" value="Serralysin-like metalloprotease, C-terminal"/>
    <property type="match status" value="1"/>
</dbReference>
<dbReference type="GO" id="GO:0005509">
    <property type="term" value="F:calcium ion binding"/>
    <property type="evidence" value="ECO:0007669"/>
    <property type="project" value="InterPro"/>
</dbReference>
<dbReference type="EMBL" id="JAMD01000055">
    <property type="protein sequence ID" value="KEJ93607.1"/>
    <property type="molecule type" value="Genomic_DNA"/>
</dbReference>
<evidence type="ECO:0000313" key="2">
    <source>
        <dbReference type="Proteomes" id="UP000027746"/>
    </source>
</evidence>
<dbReference type="Pfam" id="PF00353">
    <property type="entry name" value="HemolysinCabind"/>
    <property type="match status" value="1"/>
</dbReference>
<dbReference type="SUPFAM" id="SSF51120">
    <property type="entry name" value="beta-Roll"/>
    <property type="match status" value="1"/>
</dbReference>
<dbReference type="PRINTS" id="PR00313">
    <property type="entry name" value="CABNDNGRPT"/>
</dbReference>
<dbReference type="RefSeq" id="WP_037932192.1">
    <property type="nucleotide sequence ID" value="NZ_JAMD01000055.1"/>
</dbReference>
<feature type="non-terminal residue" evidence="1">
    <location>
        <position position="289"/>
    </location>
</feature>
<dbReference type="InterPro" id="IPR001343">
    <property type="entry name" value="Hemolysn_Ca-bd"/>
</dbReference>